<dbReference type="EMBL" id="OKRB01000091">
    <property type="protein sequence ID" value="SPE22497.1"/>
    <property type="molecule type" value="Genomic_DNA"/>
</dbReference>
<dbReference type="InterPro" id="IPR036188">
    <property type="entry name" value="FAD/NAD-bd_sf"/>
</dbReference>
<protein>
    <submittedName>
        <fullName evidence="2">FAD dependent oxidoreductase</fullName>
    </submittedName>
</protein>
<evidence type="ECO:0000313" key="3">
    <source>
        <dbReference type="Proteomes" id="UP000239735"/>
    </source>
</evidence>
<dbReference type="PANTHER" id="PTHR46313">
    <property type="match status" value="1"/>
</dbReference>
<dbReference type="PANTHER" id="PTHR46313:SF3">
    <property type="entry name" value="PROLYCOPENE ISOMERASE, CHLOROPLASTIC"/>
    <property type="match status" value="1"/>
</dbReference>
<proteinExistence type="predicted"/>
<name>A0A2N9LGV5_9BACT</name>
<dbReference type="GO" id="GO:0016491">
    <property type="term" value="F:oxidoreductase activity"/>
    <property type="evidence" value="ECO:0007669"/>
    <property type="project" value="InterPro"/>
</dbReference>
<dbReference type="InterPro" id="IPR002937">
    <property type="entry name" value="Amino_oxidase"/>
</dbReference>
<feature type="domain" description="Amine oxidase" evidence="1">
    <location>
        <begin position="15"/>
        <end position="383"/>
    </location>
</feature>
<dbReference type="SUPFAM" id="SSF51905">
    <property type="entry name" value="FAD/NAD(P)-binding domain"/>
    <property type="match status" value="1"/>
</dbReference>
<gene>
    <name evidence="2" type="ORF">SBA5_340023</name>
</gene>
<dbReference type="Gene3D" id="3.50.50.60">
    <property type="entry name" value="FAD/NAD(P)-binding domain"/>
    <property type="match status" value="2"/>
</dbReference>
<evidence type="ECO:0000259" key="1">
    <source>
        <dbReference type="Pfam" id="PF01593"/>
    </source>
</evidence>
<dbReference type="PRINTS" id="PR00419">
    <property type="entry name" value="ADXRDTASE"/>
</dbReference>
<dbReference type="OrthoDB" id="9814556at2"/>
<dbReference type="Pfam" id="PF01593">
    <property type="entry name" value="Amino_oxidase"/>
    <property type="match status" value="1"/>
</dbReference>
<dbReference type="AlphaFoldDB" id="A0A2N9LGV5"/>
<accession>A0A2N9LGV5</accession>
<dbReference type="GO" id="GO:0016116">
    <property type="term" value="P:carotenoid metabolic process"/>
    <property type="evidence" value="ECO:0007669"/>
    <property type="project" value="InterPro"/>
</dbReference>
<dbReference type="InterPro" id="IPR045892">
    <property type="entry name" value="CrtISO-like"/>
</dbReference>
<organism evidence="2 3">
    <name type="scientific">Candidatus Sulfuritelmatomonas gaucii</name>
    <dbReference type="NCBI Taxonomy" id="2043161"/>
    <lineage>
        <taxon>Bacteria</taxon>
        <taxon>Pseudomonadati</taxon>
        <taxon>Acidobacteriota</taxon>
        <taxon>Terriglobia</taxon>
        <taxon>Terriglobales</taxon>
        <taxon>Acidobacteriaceae</taxon>
        <taxon>Candidatus Sulfuritelmatomonas</taxon>
    </lineage>
</organism>
<dbReference type="Proteomes" id="UP000239735">
    <property type="component" value="Unassembled WGS sequence"/>
</dbReference>
<sequence length="508" mass="55808">MKQNGRKIVIIGGGIAGLSAAVYALKCGYQVEVLEMHDMAGGLAMSWRRGSYTFETCLHWLVGSSPKGDFHSHWQELFDIGKLEFVNPEEFVRIETDDGDSLSIYTNVDRLEAELLRRAPQDGIAIRDLTHSIRSLGKFRMLDPSGGLTDNWLNMLRDLPVFPLLGKLSKISGTEYASRFSDPLLKSFFSNGDIGKMSAIAMILSLAWMNTGNAGYCIGGSQAMIRLITDKIASLGGKIHFKARVERILVENDAAVGVQLASGETVMADWVISAADGHATIFDLLSGKYADEATRNRYDERELFASYLQVSLGVALDLREQPPMLTPILESPIMLDPGTELSSVGFRFFHFDPSFAPPGKTSVTCILPTSNFRYWADLRRDNLTAYHAEKQRIADGVIAVLEKRIPGVRGAIETIDVSTPATVIRYTGNWKGTMEGWLVAPGDSFKPLPNTLPGLRQFVMVGQWVMPGGGLPSGPMTARPAVKFICRHDHVPFEVQTEHATAPELVGV</sequence>
<reference evidence="3" key="1">
    <citation type="submission" date="2018-02" db="EMBL/GenBank/DDBJ databases">
        <authorList>
            <person name="Hausmann B."/>
        </authorList>
    </citation>
    <scope>NUCLEOTIDE SEQUENCE [LARGE SCALE GENOMIC DNA]</scope>
    <source>
        <strain evidence="3">Peat soil MAG SbA5</strain>
    </source>
</reference>
<evidence type="ECO:0000313" key="2">
    <source>
        <dbReference type="EMBL" id="SPE22497.1"/>
    </source>
</evidence>